<organism evidence="2 3">
    <name type="scientific">Litorivicinus lipolyticus</name>
    <dbReference type="NCBI Taxonomy" id="418701"/>
    <lineage>
        <taxon>Bacteria</taxon>
        <taxon>Pseudomonadati</taxon>
        <taxon>Pseudomonadota</taxon>
        <taxon>Gammaproteobacteria</taxon>
        <taxon>Oceanospirillales</taxon>
        <taxon>Litorivicinaceae</taxon>
        <taxon>Litorivicinus</taxon>
    </lineage>
</organism>
<sequence>MLTTQQKAVHRMLEKAEDRYGTNHPISEALRRQAERLKKQNHRVNPELTD</sequence>
<dbReference type="Proteomes" id="UP000388235">
    <property type="component" value="Chromosome"/>
</dbReference>
<evidence type="ECO:0000256" key="1">
    <source>
        <dbReference type="SAM" id="MobiDB-lite"/>
    </source>
</evidence>
<protein>
    <submittedName>
        <fullName evidence="2">Uncharacterized protein</fullName>
    </submittedName>
</protein>
<proteinExistence type="predicted"/>
<gene>
    <name evidence="2" type="ORF">GH975_01735</name>
</gene>
<feature type="compositionally biased region" description="Basic and acidic residues" evidence="1">
    <location>
        <begin position="11"/>
        <end position="21"/>
    </location>
</feature>
<keyword evidence="3" id="KW-1185">Reference proteome</keyword>
<name>A0A5Q2QAP2_9GAMM</name>
<dbReference type="EMBL" id="CP045871">
    <property type="protein sequence ID" value="QGG79351.1"/>
    <property type="molecule type" value="Genomic_DNA"/>
</dbReference>
<evidence type="ECO:0000313" key="3">
    <source>
        <dbReference type="Proteomes" id="UP000388235"/>
    </source>
</evidence>
<dbReference type="AlphaFoldDB" id="A0A5Q2QAP2"/>
<dbReference type="RefSeq" id="WP_153712855.1">
    <property type="nucleotide sequence ID" value="NZ_CP045871.1"/>
</dbReference>
<feature type="region of interest" description="Disordered" evidence="1">
    <location>
        <begin position="1"/>
        <end position="25"/>
    </location>
</feature>
<reference evidence="2 3" key="1">
    <citation type="submission" date="2019-11" db="EMBL/GenBank/DDBJ databases">
        <authorList>
            <person name="Khan S.A."/>
            <person name="Jeon C.O."/>
            <person name="Chun B.H."/>
        </authorList>
    </citation>
    <scope>NUCLEOTIDE SEQUENCE [LARGE SCALE GENOMIC DNA]</scope>
    <source>
        <strain evidence="2 3">IMCC 1097</strain>
    </source>
</reference>
<dbReference type="KEGG" id="llp:GH975_01735"/>
<evidence type="ECO:0000313" key="2">
    <source>
        <dbReference type="EMBL" id="QGG79351.1"/>
    </source>
</evidence>
<accession>A0A5Q2QAP2</accession>